<evidence type="ECO:0000313" key="2">
    <source>
        <dbReference type="Proteomes" id="UP000046067"/>
    </source>
</evidence>
<proteinExistence type="predicted"/>
<protein>
    <submittedName>
        <fullName evidence="1">Uncharacterized protein</fullName>
    </submittedName>
</protein>
<reference evidence="1 2" key="1">
    <citation type="submission" date="2015-07" db="EMBL/GenBank/DDBJ databases">
        <authorList>
            <consortium name="Pathogen Informatics"/>
        </authorList>
    </citation>
    <scope>NUCLEOTIDE SEQUENCE [LARGE SCALE GENOMIC DNA]</scope>
    <source>
        <strain evidence="1 2">A325</strain>
    </source>
</reference>
<organism evidence="1 2">
    <name type="scientific">Vibrio cholerae</name>
    <dbReference type="NCBI Taxonomy" id="666"/>
    <lineage>
        <taxon>Bacteria</taxon>
        <taxon>Pseudomonadati</taxon>
        <taxon>Pseudomonadota</taxon>
        <taxon>Gammaproteobacteria</taxon>
        <taxon>Vibrionales</taxon>
        <taxon>Vibrionaceae</taxon>
        <taxon>Vibrio</taxon>
    </lineage>
</organism>
<gene>
    <name evidence="1" type="ORF">ERS013201_00223</name>
</gene>
<dbReference type="AlphaFoldDB" id="A0A655UQA1"/>
<dbReference type="Proteomes" id="UP000046067">
    <property type="component" value="Unassembled WGS sequence"/>
</dbReference>
<dbReference type="EMBL" id="CWQJ01000001">
    <property type="protein sequence ID" value="CSB54728.1"/>
    <property type="molecule type" value="Genomic_DNA"/>
</dbReference>
<sequence length="55" mass="6433">MQPRSHQCDLTRHPLNVNAEWRNRADEWPQKSYSLMRSLAGCSERVRAYRGETSG</sequence>
<name>A0A655UQA1_VIBCL</name>
<evidence type="ECO:0000313" key="1">
    <source>
        <dbReference type="EMBL" id="CSB54728.1"/>
    </source>
</evidence>
<accession>A0A655UQA1</accession>